<dbReference type="PANTHER" id="PTHR46017">
    <property type="entry name" value="ALPHA-MANNOSIDASE 2C1"/>
    <property type="match status" value="1"/>
</dbReference>
<keyword evidence="2" id="KW-0479">Metal-binding</keyword>
<dbReference type="SUPFAM" id="SSF88713">
    <property type="entry name" value="Glycoside hydrolase/deacetylase"/>
    <property type="match status" value="1"/>
</dbReference>
<dbReference type="InterPro" id="IPR037094">
    <property type="entry name" value="Glyco_hydro_38_cen_sf"/>
</dbReference>
<comment type="caution">
    <text evidence="6">The sequence shown here is derived from an EMBL/GenBank/DDBJ whole genome shotgun (WGS) entry which is preliminary data.</text>
</comment>
<dbReference type="GO" id="GO:0006013">
    <property type="term" value="P:mannose metabolic process"/>
    <property type="evidence" value="ECO:0007669"/>
    <property type="project" value="InterPro"/>
</dbReference>
<evidence type="ECO:0000256" key="4">
    <source>
        <dbReference type="ARBA" id="ARBA00023295"/>
    </source>
</evidence>
<dbReference type="Pfam" id="PF01074">
    <property type="entry name" value="Glyco_hydro_38N"/>
    <property type="match status" value="1"/>
</dbReference>
<dbReference type="SUPFAM" id="SSF74650">
    <property type="entry name" value="Galactose mutarotase-like"/>
    <property type="match status" value="1"/>
</dbReference>
<dbReference type="InterPro" id="IPR015341">
    <property type="entry name" value="Glyco_hydro_38_cen"/>
</dbReference>
<gene>
    <name evidence="6" type="primary">mngB</name>
    <name evidence="6" type="ORF">HRR37_15305</name>
</gene>
<dbReference type="CDD" id="cd10815">
    <property type="entry name" value="GH38N_AMII_EcMngB_like"/>
    <property type="match status" value="1"/>
</dbReference>
<accession>A0A853HG08</accession>
<organism evidence="6 7">
    <name type="scientific">Cronobacter sakazakii</name>
    <name type="common">Enterobacter sakazakii</name>
    <dbReference type="NCBI Taxonomy" id="28141"/>
    <lineage>
        <taxon>Bacteria</taxon>
        <taxon>Pseudomonadati</taxon>
        <taxon>Pseudomonadota</taxon>
        <taxon>Gammaproteobacteria</taxon>
        <taxon>Enterobacterales</taxon>
        <taxon>Enterobacteriaceae</taxon>
        <taxon>Cronobacter</taxon>
    </lineage>
</organism>
<evidence type="ECO:0000259" key="5">
    <source>
        <dbReference type="SMART" id="SM00872"/>
    </source>
</evidence>
<evidence type="ECO:0000256" key="2">
    <source>
        <dbReference type="ARBA" id="ARBA00022723"/>
    </source>
</evidence>
<dbReference type="InterPro" id="IPR011682">
    <property type="entry name" value="Glyco_hydro_38_C"/>
</dbReference>
<dbReference type="Pfam" id="PF07748">
    <property type="entry name" value="Glyco_hydro_38C"/>
    <property type="match status" value="1"/>
</dbReference>
<protein>
    <submittedName>
        <fullName evidence="6">Mannosylglycerate hydrolase</fullName>
        <ecNumber evidence="6">3.2.1.170</ecNumber>
    </submittedName>
</protein>
<comment type="similarity">
    <text evidence="1">Belongs to the glycosyl hydrolase 38 family.</text>
</comment>
<feature type="domain" description="Glycoside hydrolase family 38 central" evidence="5">
    <location>
        <begin position="279"/>
        <end position="357"/>
    </location>
</feature>
<dbReference type="Gene3D" id="1.20.1270.50">
    <property type="entry name" value="Glycoside hydrolase family 38, central domain"/>
    <property type="match status" value="1"/>
</dbReference>
<dbReference type="GO" id="GO:0004559">
    <property type="term" value="F:alpha-mannosidase activity"/>
    <property type="evidence" value="ECO:0007669"/>
    <property type="project" value="InterPro"/>
</dbReference>
<dbReference type="NCBIfam" id="NF007331">
    <property type="entry name" value="PRK09819.1"/>
    <property type="match status" value="1"/>
</dbReference>
<name>A0A853HG08_CROSK</name>
<dbReference type="InterPro" id="IPR041147">
    <property type="entry name" value="GH38_C"/>
</dbReference>
<sequence length="880" mass="99644">MNAVSRVHITPHMHWDREWYFTTEASRILLVNNMEEILTRLEQDADYLFYVLDGQTAVLEDYFAVKPQYRERVRALVAAGKLIIGPWYTQTDTTIVAGESIARNLLYGLRDCRPFGEPMKIGYLPDSFGMSGQLPHIYNQFGITRAMFWRGCSPRHGSDKTEFLWQSADGSVVTTQVLPLGYAIGKYLPEDETALRKRLDPCFAVLEKASLTKEILLPNGHDQMPLQQNLFAVMEKLRQIYPQREFVMSRFETVFEHIDTMRDRLPTLKGEFIDGKTMRVHRTIGSTRMDIKIAHARIENSIVNLLEPLAAIAWSLGFEYHHGLFEKMWKEILKNHAHDSIGCCCSDVVHREIMSRFSLAQDMADNLLTFYMRKIADSMPACDGDTLTLFNLMPHPRHEVVNTTVRLRGQRFALWDDRGEPVAYYIRAARTLDPGLVDRQLVHYGHDEPFMEYDIQLCQSLPAMGYTRLRLESGVAGLLCHSPPQHASLLENPFWRISVNASGTVQLEDKQRGLTYDRVFELEESSDNGDEYDYSPARAEWVLRSGAQAATHQIIHEAWQSHAIINLFMPVPVNLAARAARKCDGRLDAQLRITLSHDSPRIDVAVTLNNQADDHRVRLLIPTPFACERVLTDTQFGSVYRPVMDEAMTRWEEEGWEEAPVPVWNFLNYAVLEQQGQGIALFTEGLREVEIVGERHDTFALTLLRGVGALGKADLALRPGRPSGIHLPTPDSQMRGEFSCRLSLWPYQGDALTAGVAQQARTWLTPVQCYNKIPWDAMKLNPSGITTPCRYSLLQMTSGGAQLSVLKKAEDREALIVRVYNPSCVTTSEAQVTFSASLQAWQQTGMDEAPRADNILPNGHTGALKPCESRTFSATVCRPV</sequence>
<reference evidence="6 7" key="1">
    <citation type="submission" date="2020-05" db="EMBL/GenBank/DDBJ databases">
        <title>The draft genome of Cronobacter sakazakii strain 145005.</title>
        <authorList>
            <person name="Yang J."/>
            <person name="Liu L."/>
            <person name="Feng Y."/>
            <person name="Zong Z."/>
        </authorList>
    </citation>
    <scope>NUCLEOTIDE SEQUENCE [LARGE SCALE GENOMIC DNA]</scope>
    <source>
        <strain evidence="6 7">145005</strain>
    </source>
</reference>
<keyword evidence="4 6" id="KW-0326">Glycosidase</keyword>
<evidence type="ECO:0000256" key="3">
    <source>
        <dbReference type="ARBA" id="ARBA00022801"/>
    </source>
</evidence>
<dbReference type="EC" id="3.2.1.170" evidence="6"/>
<dbReference type="InterPro" id="IPR011013">
    <property type="entry name" value="Gal_mutarotase_sf_dom"/>
</dbReference>
<evidence type="ECO:0000256" key="1">
    <source>
        <dbReference type="ARBA" id="ARBA00009792"/>
    </source>
</evidence>
<dbReference type="RefSeq" id="WP_050568238.1">
    <property type="nucleotide sequence ID" value="NZ_JABTXY010000025.1"/>
</dbReference>
<dbReference type="Gene3D" id="2.70.98.30">
    <property type="entry name" value="Golgi alpha-mannosidase II, domain 4"/>
    <property type="match status" value="1"/>
</dbReference>
<dbReference type="EMBL" id="JABTXY010000025">
    <property type="protein sequence ID" value="NYV43694.1"/>
    <property type="molecule type" value="Genomic_DNA"/>
</dbReference>
<dbReference type="GO" id="GO:0030246">
    <property type="term" value="F:carbohydrate binding"/>
    <property type="evidence" value="ECO:0007669"/>
    <property type="project" value="InterPro"/>
</dbReference>
<dbReference type="InterPro" id="IPR028995">
    <property type="entry name" value="Glyco_hydro_57/38_cen_sf"/>
</dbReference>
<dbReference type="Gene3D" id="3.20.110.10">
    <property type="entry name" value="Glycoside hydrolase 38, N terminal domain"/>
    <property type="match status" value="1"/>
</dbReference>
<dbReference type="InterPro" id="IPR011330">
    <property type="entry name" value="Glyco_hydro/deAcase_b/a-brl"/>
</dbReference>
<dbReference type="SUPFAM" id="SSF88688">
    <property type="entry name" value="Families 57/38 glycoside transferase middle domain"/>
    <property type="match status" value="1"/>
</dbReference>
<dbReference type="GO" id="GO:0046872">
    <property type="term" value="F:metal ion binding"/>
    <property type="evidence" value="ECO:0007669"/>
    <property type="project" value="UniProtKB-KW"/>
</dbReference>
<evidence type="ECO:0000313" key="7">
    <source>
        <dbReference type="Proteomes" id="UP000548673"/>
    </source>
</evidence>
<dbReference type="InterPro" id="IPR027291">
    <property type="entry name" value="Glyco_hydro_38_N_sf"/>
</dbReference>
<dbReference type="Pfam" id="PF09261">
    <property type="entry name" value="Alpha-mann_mid"/>
    <property type="match status" value="1"/>
</dbReference>
<dbReference type="AlphaFoldDB" id="A0A853HG08"/>
<dbReference type="GO" id="GO:0102546">
    <property type="term" value="F:mannosylglycerate hydrolase activity"/>
    <property type="evidence" value="ECO:0007669"/>
    <property type="project" value="UniProtKB-EC"/>
</dbReference>
<dbReference type="PANTHER" id="PTHR46017:SF2">
    <property type="entry name" value="MANNOSYLGLYCERATE HYDROLASE"/>
    <property type="match status" value="1"/>
</dbReference>
<dbReference type="Pfam" id="PF17677">
    <property type="entry name" value="Glyco_hydro38C2"/>
    <property type="match status" value="1"/>
</dbReference>
<dbReference type="GO" id="GO:0009313">
    <property type="term" value="P:oligosaccharide catabolic process"/>
    <property type="evidence" value="ECO:0007669"/>
    <property type="project" value="TreeGrafter"/>
</dbReference>
<proteinExistence type="inferred from homology"/>
<dbReference type="Proteomes" id="UP000548673">
    <property type="component" value="Unassembled WGS sequence"/>
</dbReference>
<keyword evidence="3 6" id="KW-0378">Hydrolase</keyword>
<evidence type="ECO:0000313" key="6">
    <source>
        <dbReference type="EMBL" id="NYV43694.1"/>
    </source>
</evidence>
<dbReference type="SMART" id="SM00872">
    <property type="entry name" value="Alpha-mann_mid"/>
    <property type="match status" value="1"/>
</dbReference>
<dbReference type="InterPro" id="IPR000602">
    <property type="entry name" value="Glyco_hydro_38_N"/>
</dbReference>